<evidence type="ECO:0000313" key="5">
    <source>
        <dbReference type="EMBL" id="MTD62813.1"/>
    </source>
</evidence>
<organism evidence="5 6">
    <name type="scientific">Blautia luti DSM 14534 = JCM 17040</name>
    <dbReference type="NCBI Taxonomy" id="649762"/>
    <lineage>
        <taxon>Bacteria</taxon>
        <taxon>Bacillati</taxon>
        <taxon>Bacillota</taxon>
        <taxon>Clostridia</taxon>
        <taxon>Lachnospirales</taxon>
        <taxon>Lachnospiraceae</taxon>
        <taxon>Blautia</taxon>
    </lineage>
</organism>
<dbReference type="SUPFAM" id="SSF47413">
    <property type="entry name" value="lambda repressor-like DNA-binding domains"/>
    <property type="match status" value="1"/>
</dbReference>
<dbReference type="RefSeq" id="WP_118512285.1">
    <property type="nucleotide sequence ID" value="NZ_WMBC01000021.1"/>
</dbReference>
<proteinExistence type="predicted"/>
<evidence type="ECO:0000256" key="3">
    <source>
        <dbReference type="ARBA" id="ARBA00023163"/>
    </source>
</evidence>
<dbReference type="InterPro" id="IPR000843">
    <property type="entry name" value="HTH_LacI"/>
</dbReference>
<keyword evidence="2 5" id="KW-0238">DNA-binding</keyword>
<evidence type="ECO:0000256" key="1">
    <source>
        <dbReference type="ARBA" id="ARBA00023015"/>
    </source>
</evidence>
<evidence type="ECO:0000313" key="6">
    <source>
        <dbReference type="Proteomes" id="UP000437824"/>
    </source>
</evidence>
<dbReference type="InterPro" id="IPR028082">
    <property type="entry name" value="Peripla_BP_I"/>
</dbReference>
<accession>A0A844GKV4</accession>
<dbReference type="SUPFAM" id="SSF53822">
    <property type="entry name" value="Periplasmic binding protein-like I"/>
    <property type="match status" value="1"/>
</dbReference>
<evidence type="ECO:0000259" key="4">
    <source>
        <dbReference type="PROSITE" id="PS50932"/>
    </source>
</evidence>
<dbReference type="AlphaFoldDB" id="A0A844GKV4"/>
<reference evidence="5 6" key="1">
    <citation type="submission" date="2019-11" db="EMBL/GenBank/DDBJ databases">
        <title>Draft genome sequence of Blautia luti DSM 14534T, isolated from human stool.</title>
        <authorList>
            <person name="Ortiz R."/>
            <person name="Melis-Arcos F."/>
            <person name="Covarrubias P."/>
            <person name="Cardenas J.P."/>
            <person name="Perez-Donoso J."/>
            <person name="Almonacid D."/>
        </authorList>
    </citation>
    <scope>NUCLEOTIDE SEQUENCE [LARGE SCALE GENOMIC DNA]</scope>
    <source>
        <strain evidence="5 6">DSM 14534</strain>
    </source>
</reference>
<keyword evidence="3" id="KW-0804">Transcription</keyword>
<dbReference type="GO" id="GO:0000976">
    <property type="term" value="F:transcription cis-regulatory region binding"/>
    <property type="evidence" value="ECO:0007669"/>
    <property type="project" value="TreeGrafter"/>
</dbReference>
<keyword evidence="1" id="KW-0805">Transcription regulation</keyword>
<dbReference type="SMART" id="SM00354">
    <property type="entry name" value="HTH_LACI"/>
    <property type="match status" value="1"/>
</dbReference>
<dbReference type="InterPro" id="IPR010982">
    <property type="entry name" value="Lambda_DNA-bd_dom_sf"/>
</dbReference>
<dbReference type="Pfam" id="PF13377">
    <property type="entry name" value="Peripla_BP_3"/>
    <property type="match status" value="1"/>
</dbReference>
<feature type="domain" description="HTH lacI-type" evidence="4">
    <location>
        <begin position="16"/>
        <end position="70"/>
    </location>
</feature>
<protein>
    <submittedName>
        <fullName evidence="5">LacI family DNA-binding transcriptional regulator</fullName>
    </submittedName>
</protein>
<dbReference type="PROSITE" id="PS50932">
    <property type="entry name" value="HTH_LACI_2"/>
    <property type="match status" value="1"/>
</dbReference>
<name>A0A844GKV4_9FIRM</name>
<comment type="caution">
    <text evidence="5">The sequence shown here is derived from an EMBL/GenBank/DDBJ whole genome shotgun (WGS) entry which is preliminary data.</text>
</comment>
<dbReference type="CDD" id="cd01392">
    <property type="entry name" value="HTH_LacI"/>
    <property type="match status" value="1"/>
</dbReference>
<dbReference type="Pfam" id="PF00356">
    <property type="entry name" value="LacI"/>
    <property type="match status" value="1"/>
</dbReference>
<dbReference type="EMBL" id="WMBC01000021">
    <property type="protein sequence ID" value="MTD62813.1"/>
    <property type="molecule type" value="Genomic_DNA"/>
</dbReference>
<dbReference type="GO" id="GO:0003700">
    <property type="term" value="F:DNA-binding transcription factor activity"/>
    <property type="evidence" value="ECO:0007669"/>
    <property type="project" value="TreeGrafter"/>
</dbReference>
<sequence>MESEEKNIYTEEKKVYTIEDIARELGVSKTTVSRAISGKGRIGQATRARVLQFIEEHDYRPNVMARGLAQKKTYNLALLLPKDYAATEFPFFKDCMNGICEVASSYDYDILISMIDGEDLSQIQRLEANRKVDGMIVSRAVESSKAQKYLKSCKEPFVVIGPSGDEEIPFVDNRNQEASEELTSIMLMKGTRRLALLGGNRSYSVTGSRYQGYKDAHEKMGVPLDTGLVFMDCDNQLKVTEAVKKALDQKADGILCMDDVICNMCLSSLREKKVKVPSGVRVASMYDSKNLEYNNPPVTSVKFDTVRLGKMACVKLLKILGETPEEDTLPLNYQVVLRESTQ</sequence>
<evidence type="ECO:0000256" key="2">
    <source>
        <dbReference type="ARBA" id="ARBA00023125"/>
    </source>
</evidence>
<dbReference type="PANTHER" id="PTHR30146">
    <property type="entry name" value="LACI-RELATED TRANSCRIPTIONAL REPRESSOR"/>
    <property type="match status" value="1"/>
</dbReference>
<dbReference type="InterPro" id="IPR046335">
    <property type="entry name" value="LacI/GalR-like_sensor"/>
</dbReference>
<dbReference type="Gene3D" id="1.10.260.40">
    <property type="entry name" value="lambda repressor-like DNA-binding domains"/>
    <property type="match status" value="1"/>
</dbReference>
<dbReference type="Proteomes" id="UP000437824">
    <property type="component" value="Unassembled WGS sequence"/>
</dbReference>
<dbReference type="PANTHER" id="PTHR30146:SF109">
    <property type="entry name" value="HTH-TYPE TRANSCRIPTIONAL REGULATOR GALS"/>
    <property type="match status" value="1"/>
</dbReference>
<dbReference type="Gene3D" id="3.40.50.2300">
    <property type="match status" value="2"/>
</dbReference>
<gene>
    <name evidence="5" type="ORF">GKZ57_16665</name>
</gene>